<keyword evidence="1" id="KW-0732">Signal</keyword>
<reference evidence="2 3" key="1">
    <citation type="submission" date="2014-04" db="EMBL/GenBank/DDBJ databases">
        <title>Evolutionary Origins and Diversification of the Mycorrhizal Mutualists.</title>
        <authorList>
            <consortium name="DOE Joint Genome Institute"/>
            <consortium name="Mycorrhizal Genomics Consortium"/>
            <person name="Kohler A."/>
            <person name="Kuo A."/>
            <person name="Nagy L.G."/>
            <person name="Floudas D."/>
            <person name="Copeland A."/>
            <person name="Barry K.W."/>
            <person name="Cichocki N."/>
            <person name="Veneault-Fourrey C."/>
            <person name="LaButti K."/>
            <person name="Lindquist E.A."/>
            <person name="Lipzen A."/>
            <person name="Lundell T."/>
            <person name="Morin E."/>
            <person name="Murat C."/>
            <person name="Riley R."/>
            <person name="Ohm R."/>
            <person name="Sun H."/>
            <person name="Tunlid A."/>
            <person name="Henrissat B."/>
            <person name="Grigoriev I.V."/>
            <person name="Hibbett D.S."/>
            <person name="Martin F."/>
        </authorList>
    </citation>
    <scope>NUCLEOTIDE SEQUENCE [LARGE SCALE GENOMIC DNA]</scope>
    <source>
        <strain evidence="2 3">Koide BX008</strain>
    </source>
</reference>
<protein>
    <submittedName>
        <fullName evidence="2">Uncharacterized protein</fullName>
    </submittedName>
</protein>
<feature type="signal peptide" evidence="1">
    <location>
        <begin position="1"/>
        <end position="18"/>
    </location>
</feature>
<dbReference type="AlphaFoldDB" id="A0A0C2W8J3"/>
<evidence type="ECO:0000256" key="1">
    <source>
        <dbReference type="SAM" id="SignalP"/>
    </source>
</evidence>
<evidence type="ECO:0000313" key="2">
    <source>
        <dbReference type="EMBL" id="KIL57487.1"/>
    </source>
</evidence>
<feature type="chain" id="PRO_5002157888" evidence="1">
    <location>
        <begin position="19"/>
        <end position="342"/>
    </location>
</feature>
<organism evidence="2 3">
    <name type="scientific">Amanita muscaria (strain Koide BX008)</name>
    <dbReference type="NCBI Taxonomy" id="946122"/>
    <lineage>
        <taxon>Eukaryota</taxon>
        <taxon>Fungi</taxon>
        <taxon>Dikarya</taxon>
        <taxon>Basidiomycota</taxon>
        <taxon>Agaricomycotina</taxon>
        <taxon>Agaricomycetes</taxon>
        <taxon>Agaricomycetidae</taxon>
        <taxon>Agaricales</taxon>
        <taxon>Pluteineae</taxon>
        <taxon>Amanitaceae</taxon>
        <taxon>Amanita</taxon>
    </lineage>
</organism>
<keyword evidence="3" id="KW-1185">Reference proteome</keyword>
<name>A0A0C2W8J3_AMAMK</name>
<evidence type="ECO:0000313" key="3">
    <source>
        <dbReference type="Proteomes" id="UP000054549"/>
    </source>
</evidence>
<proteinExistence type="predicted"/>
<dbReference type="Proteomes" id="UP000054549">
    <property type="component" value="Unassembled WGS sequence"/>
</dbReference>
<dbReference type="InParanoid" id="A0A0C2W8J3"/>
<accession>A0A0C2W8J3</accession>
<sequence length="342" mass="38765">MNTVLAVLFWLFLRFVASLVDFLQLVVTVSQIAIYRSVDCVFRWTVSMVSVLVPSVSSGVDQILAYFKIAPLNNFPPGHYPRLQAIVDAIQQHLQNPQYDPQVINAYQNVLLSIHDNIPDFPNMTVDDIRLHFAHHWPRISPLSKGSCLSLAPTGICWGMVHRGSININEPTIWINPYLVQALEAVQEGSDIHAYLRFLTIITVLHEAMHLLVQLVSPGTLTPIGGDIYGESGFRFENLILQGTTLYIEVRESDVFHLTRVRRLLLRPEFNPDHSESFWTFTGQICREAVGRFLQGESLWIARPELQTPQPQLDDLDPPEPRPLIRAELVSSTLVRLRSSSI</sequence>
<dbReference type="EMBL" id="KN818367">
    <property type="protein sequence ID" value="KIL57487.1"/>
    <property type="molecule type" value="Genomic_DNA"/>
</dbReference>
<gene>
    <name evidence="2" type="ORF">M378DRAFT_171676</name>
</gene>
<dbReference type="HOGENOM" id="CLU_811261_0_0_1"/>